<dbReference type="Pfam" id="PF04542">
    <property type="entry name" value="Sigma70_r2"/>
    <property type="match status" value="1"/>
</dbReference>
<dbReference type="InterPro" id="IPR036388">
    <property type="entry name" value="WH-like_DNA-bd_sf"/>
</dbReference>
<evidence type="ECO:0000256" key="3">
    <source>
        <dbReference type="ARBA" id="ARBA00023082"/>
    </source>
</evidence>
<dbReference type="AlphaFoldDB" id="A0A434AG70"/>
<organism evidence="6 7">
    <name type="scientific">Ancylomarina longa</name>
    <dbReference type="NCBI Taxonomy" id="2487017"/>
    <lineage>
        <taxon>Bacteria</taxon>
        <taxon>Pseudomonadati</taxon>
        <taxon>Bacteroidota</taxon>
        <taxon>Bacteroidia</taxon>
        <taxon>Marinilabiliales</taxon>
        <taxon>Marinifilaceae</taxon>
        <taxon>Ancylomarina</taxon>
    </lineage>
</organism>
<proteinExistence type="inferred from homology"/>
<keyword evidence="4" id="KW-0804">Transcription</keyword>
<gene>
    <name evidence="6" type="ORF">DLK05_13455</name>
</gene>
<dbReference type="InterPro" id="IPR013249">
    <property type="entry name" value="RNA_pol_sigma70_r4_t2"/>
</dbReference>
<sequence length="182" mass="21400">MKDIERIKEFNKGNRIAFNLLFKENYSNICSFASHFLSDNAQIEDFVQEAFVKLWEKRASFDHIGAVKSFLHIVVRNKCLNHIRDNKYTYLLDKKDYEKIISEDFFLEKVIEEEYYSKLNQFIQTLPPKTQQVLRLSMQGLTQREIADELGIEISTVKSHKKLAYRSIRNGFEVLVVALLLG</sequence>
<evidence type="ECO:0000313" key="6">
    <source>
        <dbReference type="EMBL" id="RUT73372.1"/>
    </source>
</evidence>
<dbReference type="InterPro" id="IPR014327">
    <property type="entry name" value="RNA_pol_sigma70_bacteroid"/>
</dbReference>
<dbReference type="InterPro" id="IPR039425">
    <property type="entry name" value="RNA_pol_sigma-70-like"/>
</dbReference>
<dbReference type="InterPro" id="IPR013324">
    <property type="entry name" value="RNA_pol_sigma_r3/r4-like"/>
</dbReference>
<dbReference type="InterPro" id="IPR014284">
    <property type="entry name" value="RNA_pol_sigma-70_dom"/>
</dbReference>
<dbReference type="Gene3D" id="1.10.1740.10">
    <property type="match status" value="1"/>
</dbReference>
<dbReference type="PANTHER" id="PTHR43133">
    <property type="entry name" value="RNA POLYMERASE ECF-TYPE SIGMA FACTO"/>
    <property type="match status" value="1"/>
</dbReference>
<dbReference type="SUPFAM" id="SSF88659">
    <property type="entry name" value="Sigma3 and sigma4 domains of RNA polymerase sigma factors"/>
    <property type="match status" value="1"/>
</dbReference>
<dbReference type="PANTHER" id="PTHR43133:SF46">
    <property type="entry name" value="RNA POLYMERASE SIGMA-70 FACTOR ECF SUBFAMILY"/>
    <property type="match status" value="1"/>
</dbReference>
<dbReference type="PRINTS" id="PR00038">
    <property type="entry name" value="HTHLUXR"/>
</dbReference>
<dbReference type="InterPro" id="IPR007627">
    <property type="entry name" value="RNA_pol_sigma70_r2"/>
</dbReference>
<evidence type="ECO:0000256" key="4">
    <source>
        <dbReference type="ARBA" id="ARBA00023163"/>
    </source>
</evidence>
<accession>A0A434AG70</accession>
<evidence type="ECO:0000256" key="2">
    <source>
        <dbReference type="ARBA" id="ARBA00023015"/>
    </source>
</evidence>
<dbReference type="InterPro" id="IPR013325">
    <property type="entry name" value="RNA_pol_sigma_r2"/>
</dbReference>
<feature type="domain" description="HTH luxR-type" evidence="5">
    <location>
        <begin position="123"/>
        <end position="178"/>
    </location>
</feature>
<dbReference type="NCBIfam" id="TIGR02937">
    <property type="entry name" value="sigma70-ECF"/>
    <property type="match status" value="1"/>
</dbReference>
<keyword evidence="7" id="KW-1185">Reference proteome</keyword>
<dbReference type="Pfam" id="PF08281">
    <property type="entry name" value="Sigma70_r4_2"/>
    <property type="match status" value="1"/>
</dbReference>
<keyword evidence="3" id="KW-0731">Sigma factor</keyword>
<evidence type="ECO:0000313" key="7">
    <source>
        <dbReference type="Proteomes" id="UP000282985"/>
    </source>
</evidence>
<dbReference type="NCBIfam" id="TIGR02985">
    <property type="entry name" value="Sig70_bacteroi1"/>
    <property type="match status" value="1"/>
</dbReference>
<dbReference type="GO" id="GO:0016987">
    <property type="term" value="F:sigma factor activity"/>
    <property type="evidence" value="ECO:0007669"/>
    <property type="project" value="UniProtKB-KW"/>
</dbReference>
<comment type="similarity">
    <text evidence="1">Belongs to the sigma-70 factor family. ECF subfamily.</text>
</comment>
<dbReference type="SMART" id="SM00421">
    <property type="entry name" value="HTH_LUXR"/>
    <property type="match status" value="1"/>
</dbReference>
<dbReference type="Proteomes" id="UP000282985">
    <property type="component" value="Unassembled WGS sequence"/>
</dbReference>
<name>A0A434AG70_9BACT</name>
<dbReference type="OrthoDB" id="1119198at2"/>
<dbReference type="CDD" id="cd06171">
    <property type="entry name" value="Sigma70_r4"/>
    <property type="match status" value="1"/>
</dbReference>
<evidence type="ECO:0000259" key="5">
    <source>
        <dbReference type="SMART" id="SM00421"/>
    </source>
</evidence>
<dbReference type="EMBL" id="RJJX01000022">
    <property type="protein sequence ID" value="RUT73372.1"/>
    <property type="molecule type" value="Genomic_DNA"/>
</dbReference>
<reference evidence="6 7" key="1">
    <citation type="submission" date="2018-11" db="EMBL/GenBank/DDBJ databases">
        <title>Parancylomarina longa gen. nov., sp. nov., isolated from sediments of southern Okinawa.</title>
        <authorList>
            <person name="Fu T."/>
        </authorList>
    </citation>
    <scope>NUCLEOTIDE SEQUENCE [LARGE SCALE GENOMIC DNA]</scope>
    <source>
        <strain evidence="6 7">T3-2 S1-C</strain>
    </source>
</reference>
<dbReference type="RefSeq" id="WP_127344488.1">
    <property type="nucleotide sequence ID" value="NZ_RJJX01000022.1"/>
</dbReference>
<comment type="caution">
    <text evidence="6">The sequence shown here is derived from an EMBL/GenBank/DDBJ whole genome shotgun (WGS) entry which is preliminary data.</text>
</comment>
<protein>
    <submittedName>
        <fullName evidence="6">RNA polymerase sigma-70 factor</fullName>
    </submittedName>
</protein>
<evidence type="ECO:0000256" key="1">
    <source>
        <dbReference type="ARBA" id="ARBA00010641"/>
    </source>
</evidence>
<dbReference type="GO" id="GO:0006352">
    <property type="term" value="P:DNA-templated transcription initiation"/>
    <property type="evidence" value="ECO:0007669"/>
    <property type="project" value="InterPro"/>
</dbReference>
<dbReference type="SUPFAM" id="SSF88946">
    <property type="entry name" value="Sigma2 domain of RNA polymerase sigma factors"/>
    <property type="match status" value="1"/>
</dbReference>
<dbReference type="Gene3D" id="1.10.10.10">
    <property type="entry name" value="Winged helix-like DNA-binding domain superfamily/Winged helix DNA-binding domain"/>
    <property type="match status" value="1"/>
</dbReference>
<keyword evidence="2" id="KW-0805">Transcription regulation</keyword>
<dbReference type="GO" id="GO:0003677">
    <property type="term" value="F:DNA binding"/>
    <property type="evidence" value="ECO:0007669"/>
    <property type="project" value="InterPro"/>
</dbReference>
<dbReference type="InterPro" id="IPR000792">
    <property type="entry name" value="Tscrpt_reg_LuxR_C"/>
</dbReference>